<evidence type="ECO:0000313" key="2">
    <source>
        <dbReference type="EMBL" id="RMX35477.1"/>
    </source>
</evidence>
<gene>
    <name evidence="2" type="ORF">pdam_00003829</name>
</gene>
<feature type="compositionally biased region" description="Polar residues" evidence="1">
    <location>
        <begin position="131"/>
        <end position="144"/>
    </location>
</feature>
<keyword evidence="3" id="KW-1185">Reference proteome</keyword>
<reference evidence="2 3" key="1">
    <citation type="journal article" date="2018" name="Sci. Rep.">
        <title>Comparative analysis of the Pocillopora damicornis genome highlights role of immune system in coral evolution.</title>
        <authorList>
            <person name="Cunning R."/>
            <person name="Bay R.A."/>
            <person name="Gillette P."/>
            <person name="Baker A.C."/>
            <person name="Traylor-Knowles N."/>
        </authorList>
    </citation>
    <scope>NUCLEOTIDE SEQUENCE [LARGE SCALE GENOMIC DNA]</scope>
    <source>
        <strain evidence="2">RSMAS</strain>
        <tissue evidence="2">Whole animal</tissue>
    </source>
</reference>
<dbReference type="EMBL" id="RCHS01004356">
    <property type="protein sequence ID" value="RMX35477.1"/>
    <property type="molecule type" value="Genomic_DNA"/>
</dbReference>
<dbReference type="Proteomes" id="UP000275408">
    <property type="component" value="Unassembled WGS sequence"/>
</dbReference>
<sequence length="144" mass="16283">MQGLDFSVTTKIIPEIAIPELGLVQKSPVVNTTPVVTEQHTMEIMATKTSKPWGASLCSVKETMYFPKNTPAIQTTQFFNDTKRCTFEQSFQYRSYISRNKEEFQNPGHPTLPPNFTKVDRIPAENKLSKDQNSSQNNLPEKAS</sequence>
<evidence type="ECO:0000256" key="1">
    <source>
        <dbReference type="SAM" id="MobiDB-lite"/>
    </source>
</evidence>
<evidence type="ECO:0000313" key="3">
    <source>
        <dbReference type="Proteomes" id="UP000275408"/>
    </source>
</evidence>
<organism evidence="2 3">
    <name type="scientific">Pocillopora damicornis</name>
    <name type="common">Cauliflower coral</name>
    <name type="synonym">Millepora damicornis</name>
    <dbReference type="NCBI Taxonomy" id="46731"/>
    <lineage>
        <taxon>Eukaryota</taxon>
        <taxon>Metazoa</taxon>
        <taxon>Cnidaria</taxon>
        <taxon>Anthozoa</taxon>
        <taxon>Hexacorallia</taxon>
        <taxon>Scleractinia</taxon>
        <taxon>Astrocoeniina</taxon>
        <taxon>Pocilloporidae</taxon>
        <taxon>Pocillopora</taxon>
    </lineage>
</organism>
<proteinExistence type="predicted"/>
<dbReference type="AlphaFoldDB" id="A0A3M6T4P6"/>
<feature type="region of interest" description="Disordered" evidence="1">
    <location>
        <begin position="124"/>
        <end position="144"/>
    </location>
</feature>
<name>A0A3M6T4P6_POCDA</name>
<comment type="caution">
    <text evidence="2">The sequence shown here is derived from an EMBL/GenBank/DDBJ whole genome shotgun (WGS) entry which is preliminary data.</text>
</comment>
<protein>
    <submittedName>
        <fullName evidence="2">Uncharacterized protein</fullName>
    </submittedName>
</protein>
<accession>A0A3M6T4P6</accession>